<dbReference type="InterPro" id="IPR057207">
    <property type="entry name" value="FBXL15_LRR"/>
</dbReference>
<dbReference type="SUPFAM" id="SSF52047">
    <property type="entry name" value="RNI-like"/>
    <property type="match status" value="1"/>
</dbReference>
<dbReference type="InterPro" id="IPR032675">
    <property type="entry name" value="LRR_dom_sf"/>
</dbReference>
<feature type="domain" description="F-box" evidence="2">
    <location>
        <begin position="1"/>
        <end position="44"/>
    </location>
</feature>
<dbReference type="InterPro" id="IPR036047">
    <property type="entry name" value="F-box-like_dom_sf"/>
</dbReference>
<evidence type="ECO:0000256" key="1">
    <source>
        <dbReference type="ARBA" id="ARBA00022786"/>
    </source>
</evidence>
<dbReference type="SMART" id="SM00367">
    <property type="entry name" value="LRR_CC"/>
    <property type="match status" value="5"/>
</dbReference>
<dbReference type="GeneID" id="136823943"/>
<evidence type="ECO:0000313" key="3">
    <source>
        <dbReference type="EnsemblMetazoa" id="CLYHEMP009221.1"/>
    </source>
</evidence>
<dbReference type="SMART" id="SM00256">
    <property type="entry name" value="FBOX"/>
    <property type="match status" value="1"/>
</dbReference>
<dbReference type="Gene3D" id="1.20.1280.50">
    <property type="match status" value="1"/>
</dbReference>
<dbReference type="Pfam" id="PF12937">
    <property type="entry name" value="F-box-like"/>
    <property type="match status" value="1"/>
</dbReference>
<dbReference type="SUPFAM" id="SSF81383">
    <property type="entry name" value="F-box domain"/>
    <property type="match status" value="1"/>
</dbReference>
<dbReference type="PANTHER" id="PTHR20933:SF4">
    <property type="entry name" value="F-BOX INVOLVED IN POLYQ PATHOGENESIS, ISOFORM A"/>
    <property type="match status" value="1"/>
</dbReference>
<dbReference type="EnsemblMetazoa" id="CLYHEMT009221.1">
    <property type="protein sequence ID" value="CLYHEMP009221.1"/>
    <property type="gene ID" value="CLYHEMG009221"/>
</dbReference>
<evidence type="ECO:0000259" key="2">
    <source>
        <dbReference type="PROSITE" id="PS50181"/>
    </source>
</evidence>
<accession>A0A7M5WLC6</accession>
<dbReference type="PANTHER" id="PTHR20933">
    <property type="entry name" value="F-BOX ONLY PROTEIN 33"/>
    <property type="match status" value="1"/>
</dbReference>
<reference evidence="3" key="1">
    <citation type="submission" date="2021-01" db="UniProtKB">
        <authorList>
            <consortium name="EnsemblMetazoa"/>
        </authorList>
    </citation>
    <scope>IDENTIFICATION</scope>
</reference>
<name>A0A7M5WLC6_9CNID</name>
<keyword evidence="4" id="KW-1185">Reference proteome</keyword>
<keyword evidence="1" id="KW-0833">Ubl conjugation pathway</keyword>
<organism evidence="3 4">
    <name type="scientific">Clytia hemisphaerica</name>
    <dbReference type="NCBI Taxonomy" id="252671"/>
    <lineage>
        <taxon>Eukaryota</taxon>
        <taxon>Metazoa</taxon>
        <taxon>Cnidaria</taxon>
        <taxon>Hydrozoa</taxon>
        <taxon>Hydroidolina</taxon>
        <taxon>Leptothecata</taxon>
        <taxon>Obeliida</taxon>
        <taxon>Clytiidae</taxon>
        <taxon>Clytia</taxon>
    </lineage>
</organism>
<dbReference type="InterPro" id="IPR006553">
    <property type="entry name" value="Leu-rich_rpt_Cys-con_subtyp"/>
</dbReference>
<dbReference type="OrthoDB" id="3219396at2759"/>
<dbReference type="Gene3D" id="3.80.10.10">
    <property type="entry name" value="Ribonuclease Inhibitor"/>
    <property type="match status" value="1"/>
</dbReference>
<dbReference type="RefSeq" id="XP_066936232.1">
    <property type="nucleotide sequence ID" value="XM_067080131.1"/>
</dbReference>
<proteinExistence type="predicted"/>
<protein>
    <recommendedName>
        <fullName evidence="2">F-box domain-containing protein</fullName>
    </recommendedName>
</protein>
<dbReference type="GO" id="GO:0031398">
    <property type="term" value="P:positive regulation of protein ubiquitination"/>
    <property type="evidence" value="ECO:0007669"/>
    <property type="project" value="TreeGrafter"/>
</dbReference>
<dbReference type="AlphaFoldDB" id="A0A7M5WLC6"/>
<sequence length="408" mass="46524">MDGLVDCILIKILQWLDVRHLCICGQVCHDWRRVAYDSELWADINLCPFRWKLDEQAIVRLIHTRFQPLMRKLNLTSFSLTPKMFTELQVRCPNLQSLILENVNFIGFSESYKDSYNFPERLFHLDIRYSSGDPIAYEIITENLTTLHSIGITNSLLSSVNNIKIIRNLRNIRILDFSHCNSLNDATLVLLGTFCTKLTSLSLNHCNNVRGNDLSFIIEHCPLLKALCFNGTSLDDTSLLRCNWGNIALEELDISWCRNITERGLIQVLPCLKNLEYLRLCSCGFGHAITDNVLQVLTGHQKLQFVDVSYSREITDEGVSKAISTLPSLKQIRINSCRKLSPRLFNMITANDKVLVIPSFVNTGDDSFQAGGNSLFAASRLMVSITQPCSELRKYTLDNMLQKPLRDR</sequence>
<dbReference type="Pfam" id="PF25372">
    <property type="entry name" value="DUF7885"/>
    <property type="match status" value="1"/>
</dbReference>
<dbReference type="InterPro" id="IPR001810">
    <property type="entry name" value="F-box_dom"/>
</dbReference>
<dbReference type="Proteomes" id="UP000594262">
    <property type="component" value="Unplaced"/>
</dbReference>
<dbReference type="PROSITE" id="PS50181">
    <property type="entry name" value="FBOX"/>
    <property type="match status" value="1"/>
</dbReference>
<evidence type="ECO:0000313" key="4">
    <source>
        <dbReference type="Proteomes" id="UP000594262"/>
    </source>
</evidence>